<evidence type="ECO:0000256" key="2">
    <source>
        <dbReference type="ARBA" id="ARBA00023002"/>
    </source>
</evidence>
<dbReference type="SUPFAM" id="SSF51735">
    <property type="entry name" value="NAD(P)-binding Rossmann-fold domains"/>
    <property type="match status" value="1"/>
</dbReference>
<dbReference type="EMBL" id="LAPV01000135">
    <property type="protein sequence ID" value="KKC32346.1"/>
    <property type="molecule type" value="Genomic_DNA"/>
</dbReference>
<dbReference type="AlphaFoldDB" id="A0A0F5PVA6"/>
<keyword evidence="5" id="KW-1185">Reference proteome</keyword>
<accession>A0A0F5PVA6</accession>
<gene>
    <name evidence="4" type="ORF">SAMN04488059_1366</name>
    <name evidence="3" type="ORF">WH91_14405</name>
</gene>
<sequence length="92" mass="10109">MNILGGHISGGQFLAADGPDNIRVNAITPSWIVTKRQLELWLTPEAYAERQARQAIKRRIFPDDIVKLALFLASEDASAITGQNYVADGGWV</sequence>
<comment type="similarity">
    <text evidence="1">Belongs to the short-chain dehydrogenases/reductases (SDR) family.</text>
</comment>
<evidence type="ECO:0000313" key="6">
    <source>
        <dbReference type="Proteomes" id="UP000182258"/>
    </source>
</evidence>
<dbReference type="RefSeq" id="WP_046171709.1">
    <property type="nucleotide sequence ID" value="NZ_FOMB01000036.1"/>
</dbReference>
<dbReference type="PANTHER" id="PTHR24321:SF8">
    <property type="entry name" value="ESTRADIOL 17-BETA-DEHYDROGENASE 8-RELATED"/>
    <property type="match status" value="1"/>
</dbReference>
<dbReference type="EMBL" id="FOMB01000036">
    <property type="protein sequence ID" value="SFD28069.1"/>
    <property type="molecule type" value="Genomic_DNA"/>
</dbReference>
<organism evidence="4 6">
    <name type="scientific">Devosia psychrophila</name>
    <dbReference type="NCBI Taxonomy" id="728005"/>
    <lineage>
        <taxon>Bacteria</taxon>
        <taxon>Pseudomonadati</taxon>
        <taxon>Pseudomonadota</taxon>
        <taxon>Alphaproteobacteria</taxon>
        <taxon>Hyphomicrobiales</taxon>
        <taxon>Devosiaceae</taxon>
        <taxon>Devosia</taxon>
    </lineage>
</organism>
<dbReference type="Gene3D" id="3.40.50.720">
    <property type="entry name" value="NAD(P)-binding Rossmann-like Domain"/>
    <property type="match status" value="1"/>
</dbReference>
<dbReference type="OrthoDB" id="9789398at2"/>
<proteinExistence type="inferred from homology"/>
<dbReference type="PATRIC" id="fig|728005.3.peg.1057"/>
<dbReference type="Proteomes" id="UP000182258">
    <property type="component" value="Unassembled WGS sequence"/>
</dbReference>
<reference evidence="4 6" key="2">
    <citation type="submission" date="2016-10" db="EMBL/GenBank/DDBJ databases">
        <authorList>
            <person name="de Groot N.N."/>
        </authorList>
    </citation>
    <scope>NUCLEOTIDE SEQUENCE [LARGE SCALE GENOMIC DNA]</scope>
    <source>
        <strain evidence="4 6">CGMCC 1.10210</strain>
    </source>
</reference>
<dbReference type="PANTHER" id="PTHR24321">
    <property type="entry name" value="DEHYDROGENASES, SHORT CHAIN"/>
    <property type="match status" value="1"/>
</dbReference>
<dbReference type="STRING" id="728005.SAMN04488059_1366"/>
<keyword evidence="2" id="KW-0560">Oxidoreductase</keyword>
<evidence type="ECO:0000313" key="3">
    <source>
        <dbReference type="EMBL" id="KKC32346.1"/>
    </source>
</evidence>
<reference evidence="3 5" key="1">
    <citation type="submission" date="2015-03" db="EMBL/GenBank/DDBJ databases">
        <authorList>
            <person name="Lepp D."/>
            <person name="Hassan Y.I."/>
            <person name="Li X.-Z."/>
            <person name="Zhou T."/>
        </authorList>
    </citation>
    <scope>NUCLEOTIDE SEQUENCE [LARGE SCALE GENOMIC DNA]</scope>
    <source>
        <strain evidence="3 5">Cr7-05</strain>
    </source>
</reference>
<evidence type="ECO:0000256" key="1">
    <source>
        <dbReference type="ARBA" id="ARBA00006484"/>
    </source>
</evidence>
<name>A0A0F5PVA6_9HYPH</name>
<dbReference type="Proteomes" id="UP000033519">
    <property type="component" value="Unassembled WGS sequence"/>
</dbReference>
<dbReference type="Pfam" id="PF13561">
    <property type="entry name" value="adh_short_C2"/>
    <property type="match status" value="1"/>
</dbReference>
<dbReference type="InterPro" id="IPR002347">
    <property type="entry name" value="SDR_fam"/>
</dbReference>
<evidence type="ECO:0000313" key="4">
    <source>
        <dbReference type="EMBL" id="SFD28069.1"/>
    </source>
</evidence>
<dbReference type="GO" id="GO:0016491">
    <property type="term" value="F:oxidoreductase activity"/>
    <property type="evidence" value="ECO:0007669"/>
    <property type="project" value="UniProtKB-KW"/>
</dbReference>
<protein>
    <submittedName>
        <fullName evidence="4">Enoyl-(Acyl carrier protein) reductase</fullName>
    </submittedName>
</protein>
<evidence type="ECO:0000313" key="5">
    <source>
        <dbReference type="Proteomes" id="UP000033519"/>
    </source>
</evidence>
<dbReference type="InterPro" id="IPR036291">
    <property type="entry name" value="NAD(P)-bd_dom_sf"/>
</dbReference>